<evidence type="ECO:0000259" key="2">
    <source>
        <dbReference type="Pfam" id="PF02470"/>
    </source>
</evidence>
<name>A0A929PV04_9SPHI</name>
<comment type="caution">
    <text evidence="3">The sequence shown here is derived from an EMBL/GenBank/DDBJ whole genome shotgun (WGS) entry which is preliminary data.</text>
</comment>
<dbReference type="InterPro" id="IPR052336">
    <property type="entry name" value="MlaD_Phospholipid_Transporter"/>
</dbReference>
<dbReference type="PANTHER" id="PTHR33371:SF4">
    <property type="entry name" value="INTERMEMBRANE PHOSPHOLIPID TRANSPORT SYSTEM BINDING PROTEIN MLAD"/>
    <property type="match status" value="1"/>
</dbReference>
<proteinExistence type="predicted"/>
<dbReference type="RefSeq" id="WP_194109685.1">
    <property type="nucleotide sequence ID" value="NZ_JADFFL010000001.1"/>
</dbReference>
<sequence>MDPKENKRAITVGIFIFLGIALFVLGIFTLGNGQKSFGGGLNVSAVFNDVGGLKKGGAVWFSGVKVGNITDIRFTGPSEVTVKMTIDEKIQSYVHNNAGVKISSDGLIGNKIIVLDPGSSHAPVIQNGDVLHAEKILSTEEITKTLQENNINLLSITNDLKKVTKQMAEGKGVVGTLLSDSVLADKFRSIVQNLNATTLATQRMAGDLQKFGTKLNSKGTLADNLLTDTSTYKKLTASVNNLKQTTASAAQMVDNMNKASDKLNGTNSIIGVLLNDPKGAVKVQSSLNYLQEASIKLNDDLEAVQHNFFLKGFFKKREKAKADSIKAAEKSRQ</sequence>
<dbReference type="Pfam" id="PF02470">
    <property type="entry name" value="MlaD"/>
    <property type="match status" value="1"/>
</dbReference>
<keyword evidence="4" id="KW-1185">Reference proteome</keyword>
<keyword evidence="1" id="KW-1133">Transmembrane helix</keyword>
<reference evidence="3" key="1">
    <citation type="submission" date="2020-10" db="EMBL/GenBank/DDBJ databases">
        <title>Mucilaginibacter mali sp. nov., isolated from rhizosphere soil of apple orchard.</title>
        <authorList>
            <person name="Lee J.-S."/>
            <person name="Kim H.S."/>
            <person name="Kim J.-S."/>
        </authorList>
    </citation>
    <scope>NUCLEOTIDE SEQUENCE</scope>
    <source>
        <strain evidence="3">KCTC 22746</strain>
    </source>
</reference>
<dbReference type="InterPro" id="IPR003399">
    <property type="entry name" value="Mce/MlaD"/>
</dbReference>
<feature type="transmembrane region" description="Helical" evidence="1">
    <location>
        <begin position="12"/>
        <end position="31"/>
    </location>
</feature>
<dbReference type="PANTHER" id="PTHR33371">
    <property type="entry name" value="INTERMEMBRANE PHOSPHOLIPID TRANSPORT SYSTEM BINDING PROTEIN MLAD-RELATED"/>
    <property type="match status" value="1"/>
</dbReference>
<dbReference type="AlphaFoldDB" id="A0A929PV04"/>
<gene>
    <name evidence="3" type="ORF">IRJ16_01185</name>
</gene>
<organism evidence="3 4">
    <name type="scientific">Mucilaginibacter myungsuensis</name>
    <dbReference type="NCBI Taxonomy" id="649104"/>
    <lineage>
        <taxon>Bacteria</taxon>
        <taxon>Pseudomonadati</taxon>
        <taxon>Bacteroidota</taxon>
        <taxon>Sphingobacteriia</taxon>
        <taxon>Sphingobacteriales</taxon>
        <taxon>Sphingobacteriaceae</taxon>
        <taxon>Mucilaginibacter</taxon>
    </lineage>
</organism>
<dbReference type="EMBL" id="JADFFL010000001">
    <property type="protein sequence ID" value="MBE9660486.1"/>
    <property type="molecule type" value="Genomic_DNA"/>
</dbReference>
<accession>A0A929PV04</accession>
<keyword evidence="1" id="KW-0812">Transmembrane</keyword>
<protein>
    <submittedName>
        <fullName evidence="3">MCE family protein</fullName>
    </submittedName>
</protein>
<evidence type="ECO:0000256" key="1">
    <source>
        <dbReference type="SAM" id="Phobius"/>
    </source>
</evidence>
<evidence type="ECO:0000313" key="4">
    <source>
        <dbReference type="Proteomes" id="UP000622475"/>
    </source>
</evidence>
<evidence type="ECO:0000313" key="3">
    <source>
        <dbReference type="EMBL" id="MBE9660486.1"/>
    </source>
</evidence>
<feature type="domain" description="Mce/MlaD" evidence="2">
    <location>
        <begin position="40"/>
        <end position="118"/>
    </location>
</feature>
<dbReference type="Proteomes" id="UP000622475">
    <property type="component" value="Unassembled WGS sequence"/>
</dbReference>
<keyword evidence="1" id="KW-0472">Membrane</keyword>